<evidence type="ECO:0000256" key="2">
    <source>
        <dbReference type="SAM" id="Phobius"/>
    </source>
</evidence>
<evidence type="ECO:0000256" key="1">
    <source>
        <dbReference type="SAM" id="MobiDB-lite"/>
    </source>
</evidence>
<sequence length="531" mass="60913">MFSSTAPAGRPTEESIGLLDRSSEPNNGPYSNEADPYTSEPGFNLDAHSLIDHGANSLRSMVDYSRGTSWQLTLRSFGWFLVPSFLQGRRAREQIRPAKLGPTAYLDGMRGVAALTVFFCHHLLQVFNLGYGYGANGAHYDFFNLPILRLIYHGPASVSIFFVISGYALSYKPIRLIRARKTQEFYQNMTSMIFRRAIRLYMPCIISTAMIVVFLRLGIYEPTRPFSLNKVYFPSLTVPYKRRWISGWLQWCDWAGVVFKSFGVFQWDPFKGLNGYDAHLWTIPMEYRCSLYVFLLLVGTAHLKTKYRLITLAFAIYVTYMKVQWDFLLFLYGMAIAEWDHARGAHVSEPTLSPNEKKQPGDARNSTIKTATWNTLSIIALYLLSQPAVGEATPGWRTLTAMIPERWTPIELKARERHWQGIGAGIFVLAVGHSPLWRRAFNSAPIQYLGKVSYALYICHGLLTRWIQFSLQWFVYDMTGIEGNQFYRGFWIGSVLVFVSVMWCADIFWRAVDTPCVKFARWFENKLSVKP</sequence>
<accession>A0A9P9E1X8</accession>
<feature type="transmembrane region" description="Helical" evidence="2">
    <location>
        <begin position="448"/>
        <end position="469"/>
    </location>
</feature>
<evidence type="ECO:0000259" key="3">
    <source>
        <dbReference type="Pfam" id="PF01757"/>
    </source>
</evidence>
<keyword evidence="2" id="KW-1133">Transmembrane helix</keyword>
<feature type="region of interest" description="Disordered" evidence="1">
    <location>
        <begin position="1"/>
        <end position="38"/>
    </location>
</feature>
<evidence type="ECO:0000313" key="4">
    <source>
        <dbReference type="EMBL" id="KAH7129117.1"/>
    </source>
</evidence>
<keyword evidence="4" id="KW-0808">Transferase</keyword>
<keyword evidence="2" id="KW-0812">Transmembrane</keyword>
<protein>
    <submittedName>
        <fullName evidence="4">Acyltransferase family-domain-containing protein</fullName>
    </submittedName>
</protein>
<dbReference type="AlphaFoldDB" id="A0A9P9E1X8"/>
<dbReference type="PANTHER" id="PTHR23028:SF134">
    <property type="entry name" value="PUTATIVE (AFU_ORTHOLOGUE AFUA_4G08520)-RELATED"/>
    <property type="match status" value="1"/>
</dbReference>
<keyword evidence="5" id="KW-1185">Reference proteome</keyword>
<dbReference type="OrthoDB" id="5819582at2759"/>
<organism evidence="4 5">
    <name type="scientific">Dactylonectria macrodidyma</name>
    <dbReference type="NCBI Taxonomy" id="307937"/>
    <lineage>
        <taxon>Eukaryota</taxon>
        <taxon>Fungi</taxon>
        <taxon>Dikarya</taxon>
        <taxon>Ascomycota</taxon>
        <taxon>Pezizomycotina</taxon>
        <taxon>Sordariomycetes</taxon>
        <taxon>Hypocreomycetidae</taxon>
        <taxon>Hypocreales</taxon>
        <taxon>Nectriaceae</taxon>
        <taxon>Dactylonectria</taxon>
    </lineage>
</organism>
<feature type="domain" description="Acyltransferase 3" evidence="3">
    <location>
        <begin position="104"/>
        <end position="509"/>
    </location>
</feature>
<reference evidence="4" key="1">
    <citation type="journal article" date="2021" name="Nat. Commun.">
        <title>Genetic determinants of endophytism in the Arabidopsis root mycobiome.</title>
        <authorList>
            <person name="Mesny F."/>
            <person name="Miyauchi S."/>
            <person name="Thiergart T."/>
            <person name="Pickel B."/>
            <person name="Atanasova L."/>
            <person name="Karlsson M."/>
            <person name="Huettel B."/>
            <person name="Barry K.W."/>
            <person name="Haridas S."/>
            <person name="Chen C."/>
            <person name="Bauer D."/>
            <person name="Andreopoulos W."/>
            <person name="Pangilinan J."/>
            <person name="LaButti K."/>
            <person name="Riley R."/>
            <person name="Lipzen A."/>
            <person name="Clum A."/>
            <person name="Drula E."/>
            <person name="Henrissat B."/>
            <person name="Kohler A."/>
            <person name="Grigoriev I.V."/>
            <person name="Martin F.M."/>
            <person name="Hacquard S."/>
        </authorList>
    </citation>
    <scope>NUCLEOTIDE SEQUENCE</scope>
    <source>
        <strain evidence="4">MPI-CAGE-AT-0147</strain>
    </source>
</reference>
<name>A0A9P9E1X8_9HYPO</name>
<dbReference type="GO" id="GO:0016747">
    <property type="term" value="F:acyltransferase activity, transferring groups other than amino-acyl groups"/>
    <property type="evidence" value="ECO:0007669"/>
    <property type="project" value="InterPro"/>
</dbReference>
<evidence type="ECO:0000313" key="5">
    <source>
        <dbReference type="Proteomes" id="UP000738349"/>
    </source>
</evidence>
<keyword evidence="4" id="KW-0012">Acyltransferase</keyword>
<feature type="transmembrane region" description="Helical" evidence="2">
    <location>
        <begin position="112"/>
        <end position="131"/>
    </location>
</feature>
<dbReference type="InterPro" id="IPR050879">
    <property type="entry name" value="Acyltransferase_3"/>
</dbReference>
<proteinExistence type="predicted"/>
<feature type="transmembrane region" description="Helical" evidence="2">
    <location>
        <begin position="489"/>
        <end position="509"/>
    </location>
</feature>
<keyword evidence="2" id="KW-0472">Membrane</keyword>
<feature type="transmembrane region" description="Helical" evidence="2">
    <location>
        <begin position="278"/>
        <end position="297"/>
    </location>
</feature>
<feature type="transmembrane region" description="Helical" evidence="2">
    <location>
        <begin position="309"/>
        <end position="332"/>
    </location>
</feature>
<dbReference type="Pfam" id="PF01757">
    <property type="entry name" value="Acyl_transf_3"/>
    <property type="match status" value="1"/>
</dbReference>
<dbReference type="EMBL" id="JAGMUV010000018">
    <property type="protein sequence ID" value="KAH7129117.1"/>
    <property type="molecule type" value="Genomic_DNA"/>
</dbReference>
<dbReference type="PANTHER" id="PTHR23028">
    <property type="entry name" value="ACETYLTRANSFERASE"/>
    <property type="match status" value="1"/>
</dbReference>
<gene>
    <name evidence="4" type="ORF">EDB81DRAFT_729034</name>
</gene>
<feature type="transmembrane region" description="Helical" evidence="2">
    <location>
        <begin position="151"/>
        <end position="171"/>
    </location>
</feature>
<feature type="transmembrane region" description="Helical" evidence="2">
    <location>
        <begin position="200"/>
        <end position="219"/>
    </location>
</feature>
<dbReference type="InterPro" id="IPR002656">
    <property type="entry name" value="Acyl_transf_3_dom"/>
</dbReference>
<feature type="transmembrane region" description="Helical" evidence="2">
    <location>
        <begin position="418"/>
        <end position="436"/>
    </location>
</feature>
<comment type="caution">
    <text evidence="4">The sequence shown here is derived from an EMBL/GenBank/DDBJ whole genome shotgun (WGS) entry which is preliminary data.</text>
</comment>
<dbReference type="Proteomes" id="UP000738349">
    <property type="component" value="Unassembled WGS sequence"/>
</dbReference>